<dbReference type="AlphaFoldDB" id="A0A7R8V8V7"/>
<gene>
    <name evidence="1" type="ORF">TDIB3V08_LOCUS216</name>
</gene>
<accession>A0A7R8V8V7</accession>
<dbReference type="EMBL" id="OA564311">
    <property type="protein sequence ID" value="CAD7193776.1"/>
    <property type="molecule type" value="Genomic_DNA"/>
</dbReference>
<name>A0A7R8V8V7_TIMDO</name>
<sequence length="275" mass="31287">MDGLSLLYDCRILHPLELRAPSITFSTPHFALIPRDIVGLREDKRDQKYIYGLTLMTDCPWNVVTRVSIWWVGLAVKHMWLKIDRNRILPCRGTRRELCFLPLERITAAIETLLADVTRVCCDPTALMVSSRILYFFQAAQRIYTMRTPRDGVKSWLSGAELLPEVTPSQFPRCCCFQRGIRLDGRVGVEGIMSVGLFVEICQRSLAVVQFVEFFIGQDILALDLFVVSVREGRMSPAATELPSSQLVAYRNTTLLRTVTTGGQHQSPDTRLRHK</sequence>
<proteinExistence type="predicted"/>
<reference evidence="1" key="1">
    <citation type="submission" date="2020-11" db="EMBL/GenBank/DDBJ databases">
        <authorList>
            <person name="Tran Van P."/>
        </authorList>
    </citation>
    <scope>NUCLEOTIDE SEQUENCE</scope>
</reference>
<evidence type="ECO:0000313" key="1">
    <source>
        <dbReference type="EMBL" id="CAD7193776.1"/>
    </source>
</evidence>
<protein>
    <submittedName>
        <fullName evidence="1">Uncharacterized protein</fullName>
    </submittedName>
</protein>
<organism evidence="1">
    <name type="scientific">Timema douglasi</name>
    <name type="common">Walking stick</name>
    <dbReference type="NCBI Taxonomy" id="61478"/>
    <lineage>
        <taxon>Eukaryota</taxon>
        <taxon>Metazoa</taxon>
        <taxon>Ecdysozoa</taxon>
        <taxon>Arthropoda</taxon>
        <taxon>Hexapoda</taxon>
        <taxon>Insecta</taxon>
        <taxon>Pterygota</taxon>
        <taxon>Neoptera</taxon>
        <taxon>Polyneoptera</taxon>
        <taxon>Phasmatodea</taxon>
        <taxon>Timematodea</taxon>
        <taxon>Timematoidea</taxon>
        <taxon>Timematidae</taxon>
        <taxon>Timema</taxon>
    </lineage>
</organism>